<dbReference type="FunFam" id="1.25.40.10:FF:000606">
    <property type="entry name" value="Putative pentatricopeptide repeat-containing protein"/>
    <property type="match status" value="1"/>
</dbReference>
<keyword evidence="5" id="KW-1185">Reference proteome</keyword>
<name>A0AAV1CKB3_OLDCO</name>
<dbReference type="PANTHER" id="PTHR47926">
    <property type="entry name" value="PENTATRICOPEPTIDE REPEAT-CONTAINING PROTEIN"/>
    <property type="match status" value="1"/>
</dbReference>
<gene>
    <name evidence="4" type="ORF">OLC1_LOCUS6684</name>
</gene>
<dbReference type="InterPro" id="IPR011990">
    <property type="entry name" value="TPR-like_helical_dom_sf"/>
</dbReference>
<dbReference type="GO" id="GO:0003723">
    <property type="term" value="F:RNA binding"/>
    <property type="evidence" value="ECO:0007669"/>
    <property type="project" value="InterPro"/>
</dbReference>
<dbReference type="AlphaFoldDB" id="A0AAV1CKB3"/>
<evidence type="ECO:0000256" key="3">
    <source>
        <dbReference type="PROSITE-ProRule" id="PRU00708"/>
    </source>
</evidence>
<dbReference type="InterPro" id="IPR002885">
    <property type="entry name" value="PPR_rpt"/>
</dbReference>
<dbReference type="FunFam" id="1.25.40.10:FF:000090">
    <property type="entry name" value="Pentatricopeptide repeat-containing protein, chloroplastic"/>
    <property type="match status" value="1"/>
</dbReference>
<evidence type="ECO:0000313" key="5">
    <source>
        <dbReference type="Proteomes" id="UP001161247"/>
    </source>
</evidence>
<evidence type="ECO:0000256" key="2">
    <source>
        <dbReference type="ARBA" id="ARBA00061659"/>
    </source>
</evidence>
<feature type="repeat" description="PPR" evidence="3">
    <location>
        <begin position="195"/>
        <end position="229"/>
    </location>
</feature>
<dbReference type="NCBIfam" id="TIGR00756">
    <property type="entry name" value="PPR"/>
    <property type="match status" value="3"/>
</dbReference>
<dbReference type="Pfam" id="PF13041">
    <property type="entry name" value="PPR_2"/>
    <property type="match status" value="2"/>
</dbReference>
<dbReference type="PANTHER" id="PTHR47926:SF341">
    <property type="entry name" value="PENTATRICOPEPTIDE REPEAT-CONTAINING PROTEIN"/>
    <property type="match status" value="1"/>
</dbReference>
<dbReference type="GO" id="GO:0009451">
    <property type="term" value="P:RNA modification"/>
    <property type="evidence" value="ECO:0007669"/>
    <property type="project" value="InterPro"/>
</dbReference>
<dbReference type="Gene3D" id="1.25.40.10">
    <property type="entry name" value="Tetratricopeptide repeat domain"/>
    <property type="match status" value="5"/>
</dbReference>
<evidence type="ECO:0000256" key="1">
    <source>
        <dbReference type="ARBA" id="ARBA00022737"/>
    </source>
</evidence>
<comment type="similarity">
    <text evidence="2">Belongs to the PPR family. PCMP-E subfamily.</text>
</comment>
<protein>
    <submittedName>
        <fullName evidence="4">OLC1v1031806C1</fullName>
    </submittedName>
</protein>
<feature type="repeat" description="PPR" evidence="3">
    <location>
        <begin position="389"/>
        <end position="424"/>
    </location>
</feature>
<reference evidence="4" key="1">
    <citation type="submission" date="2023-03" db="EMBL/GenBank/DDBJ databases">
        <authorList>
            <person name="Julca I."/>
        </authorList>
    </citation>
    <scope>NUCLEOTIDE SEQUENCE</scope>
</reference>
<organism evidence="4 5">
    <name type="scientific">Oldenlandia corymbosa var. corymbosa</name>
    <dbReference type="NCBI Taxonomy" id="529605"/>
    <lineage>
        <taxon>Eukaryota</taxon>
        <taxon>Viridiplantae</taxon>
        <taxon>Streptophyta</taxon>
        <taxon>Embryophyta</taxon>
        <taxon>Tracheophyta</taxon>
        <taxon>Spermatophyta</taxon>
        <taxon>Magnoliopsida</taxon>
        <taxon>eudicotyledons</taxon>
        <taxon>Gunneridae</taxon>
        <taxon>Pentapetalae</taxon>
        <taxon>asterids</taxon>
        <taxon>lamiids</taxon>
        <taxon>Gentianales</taxon>
        <taxon>Rubiaceae</taxon>
        <taxon>Rubioideae</taxon>
        <taxon>Spermacoceae</taxon>
        <taxon>Hedyotis-Oldenlandia complex</taxon>
        <taxon>Oldenlandia</taxon>
    </lineage>
</organism>
<sequence length="577" mass="64116">MLRYISKLKNHHLPLASISKPSDLLLKQISFKTEPFPENETISNSGLAQFGLNPCSNPNDRELVRLIRESTRNDWFSIGQQLHCRATASGLDSNVFVSTALINFYLKFELINEAHNLFDEMPHPNLVSWNSLISGYIRSGQCRKALNLFIQLETCDVSADSYSCTAALSACGQLSFLLLGRSIHSKIVKLGVASSVVVGNCLTDMYGKCGAVEDSVRVFEEMNEKDVISLNSVIAANARNGRLEQALNFLHQMSGPDTISYNEVISGIAQFGHIEDAIDILFKMPQPNSSSWNSVITGYVNRNRARDALEFFCKMQLAGVRMDQFTYSSILSGVASLSAIIWGMVVHCCTIKCGVDQSVVVGSALIDMYSKCGRITEAEICFHSLQNKNLITWNAMLSGYAHNGHFIKVIQLFEQLIKVQDLHPDGITFLNVLSACWHSRVPLEAANLYLKSMMNDYKIDATAEHCSCMIRIMGEEGKLNGAENMINELGFESCSAVWRALLSASVGCGNVEAAELAAEKVMKLEGDSEYVYVVMSNLYAGNEKWKDVRNIRALMKERNVRKEAGHSWIELENAYSN</sequence>
<keyword evidence="1" id="KW-0677">Repeat</keyword>
<dbReference type="PROSITE" id="PS51375">
    <property type="entry name" value="PPR"/>
    <property type="match status" value="4"/>
</dbReference>
<dbReference type="InterPro" id="IPR046848">
    <property type="entry name" value="E_motif"/>
</dbReference>
<dbReference type="Pfam" id="PF01535">
    <property type="entry name" value="PPR"/>
    <property type="match status" value="6"/>
</dbReference>
<dbReference type="Pfam" id="PF20431">
    <property type="entry name" value="E_motif"/>
    <property type="match status" value="1"/>
</dbReference>
<dbReference type="InterPro" id="IPR046960">
    <property type="entry name" value="PPR_At4g14850-like_plant"/>
</dbReference>
<dbReference type="FunFam" id="1.25.40.10:FF:001486">
    <property type="entry name" value="Pentatricopeptide repeat-containing protein mitochondrial"/>
    <property type="match status" value="1"/>
</dbReference>
<feature type="repeat" description="PPR" evidence="3">
    <location>
        <begin position="125"/>
        <end position="159"/>
    </location>
</feature>
<feature type="repeat" description="PPR" evidence="3">
    <location>
        <begin position="288"/>
        <end position="322"/>
    </location>
</feature>
<dbReference type="EMBL" id="OX459119">
    <property type="protein sequence ID" value="CAI9095791.1"/>
    <property type="molecule type" value="Genomic_DNA"/>
</dbReference>
<proteinExistence type="inferred from homology"/>
<dbReference type="Proteomes" id="UP001161247">
    <property type="component" value="Chromosome 2"/>
</dbReference>
<accession>A0AAV1CKB3</accession>
<evidence type="ECO:0000313" key="4">
    <source>
        <dbReference type="EMBL" id="CAI9095791.1"/>
    </source>
</evidence>
<dbReference type="FunFam" id="1.25.40.10:FF:000196">
    <property type="entry name" value="Pentatricopeptide repeat-containing protein At4g14850"/>
    <property type="match status" value="1"/>
</dbReference>